<reference evidence="2" key="1">
    <citation type="submission" date="2021-01" db="EMBL/GenBank/DDBJ databases">
        <authorList>
            <person name="Corre E."/>
            <person name="Pelletier E."/>
            <person name="Niang G."/>
            <person name="Scheremetjew M."/>
            <person name="Finn R."/>
            <person name="Kale V."/>
            <person name="Holt S."/>
            <person name="Cochrane G."/>
            <person name="Meng A."/>
            <person name="Brown T."/>
            <person name="Cohen L."/>
        </authorList>
    </citation>
    <scope>NUCLEOTIDE SEQUENCE</scope>
    <source>
        <strain evidence="2">CCMP3105</strain>
    </source>
</reference>
<gene>
    <name evidence="2" type="ORF">AMON00008_LOCUS24491</name>
</gene>
<sequence>MARGCPLCGAEDHSLPSCGLRARSAVVRCDAFQSNREEGEAEVAKTVQAVCDVAPERTRWHDNVLYITLASEEDAVKLVEVAAGEGLEVGGELVSVERAQEAAAKGSGPRERGDQRAAGLRPKARRRVPTPQSAP</sequence>
<dbReference type="EMBL" id="HBNR01035668">
    <property type="protein sequence ID" value="CAE4591577.1"/>
    <property type="molecule type" value="Transcribed_RNA"/>
</dbReference>
<feature type="region of interest" description="Disordered" evidence="1">
    <location>
        <begin position="100"/>
        <end position="135"/>
    </location>
</feature>
<accession>A0A7S4QRH8</accession>
<name>A0A7S4QRH8_9DINO</name>
<evidence type="ECO:0000313" key="2">
    <source>
        <dbReference type="EMBL" id="CAE4591577.1"/>
    </source>
</evidence>
<proteinExistence type="predicted"/>
<protein>
    <submittedName>
        <fullName evidence="2">Uncharacterized protein</fullName>
    </submittedName>
</protein>
<dbReference type="AlphaFoldDB" id="A0A7S4QRH8"/>
<organism evidence="2">
    <name type="scientific">Alexandrium monilatum</name>
    <dbReference type="NCBI Taxonomy" id="311494"/>
    <lineage>
        <taxon>Eukaryota</taxon>
        <taxon>Sar</taxon>
        <taxon>Alveolata</taxon>
        <taxon>Dinophyceae</taxon>
        <taxon>Gonyaulacales</taxon>
        <taxon>Pyrocystaceae</taxon>
        <taxon>Alexandrium</taxon>
    </lineage>
</organism>
<evidence type="ECO:0000256" key="1">
    <source>
        <dbReference type="SAM" id="MobiDB-lite"/>
    </source>
</evidence>